<accession>A0A379B769</accession>
<dbReference type="EMBL" id="UGSS01000002">
    <property type="protein sequence ID" value="SUB34376.1"/>
    <property type="molecule type" value="Genomic_DNA"/>
</dbReference>
<evidence type="ECO:0000313" key="3">
    <source>
        <dbReference type="Proteomes" id="UP000254280"/>
    </source>
</evidence>
<dbReference type="InterPro" id="IPR000380">
    <property type="entry name" value="Topo_IA"/>
</dbReference>
<dbReference type="InterPro" id="IPR013498">
    <property type="entry name" value="Topo_IA_Znf"/>
</dbReference>
<dbReference type="GO" id="GO:0005694">
    <property type="term" value="C:chromosome"/>
    <property type="evidence" value="ECO:0007669"/>
    <property type="project" value="InterPro"/>
</dbReference>
<protein>
    <submittedName>
        <fullName evidence="2">DNA topoisomerase, type IA, zinc finger family protein</fullName>
        <ecNumber evidence="2">5.99.1.2</ecNumber>
    </submittedName>
</protein>
<sequence>MSNSLFQPSKHQEHCPQCGALLQIKQGKKGLFLGCSAYPACDYLKPLQAQFTPKIIKNLDENCPKCGHFLQLKQGHFGMFIGCSHYPECDFVVHEQVPESEDNAIICPDCQQGHLVARRGQQGKIFYACDRFPKCKFTLAGKPYPVRCPQCQGEVAILKKETETHRTWLCANKICRCVFETEK</sequence>
<feature type="domain" description="DNA topoisomerase type IA zn finger" evidence="1">
    <location>
        <begin position="106"/>
        <end position="140"/>
    </location>
</feature>
<organism evidence="2 3">
    <name type="scientific">[Pasteurella] mairii</name>
    <dbReference type="NCBI Taxonomy" id="757"/>
    <lineage>
        <taxon>Bacteria</taxon>
        <taxon>Pseudomonadati</taxon>
        <taxon>Pseudomonadota</taxon>
        <taxon>Gammaproteobacteria</taxon>
        <taxon>Pasteurellales</taxon>
        <taxon>Pasteurellaceae</taxon>
    </lineage>
</organism>
<dbReference type="GO" id="GO:0003677">
    <property type="term" value="F:DNA binding"/>
    <property type="evidence" value="ECO:0007669"/>
    <property type="project" value="InterPro"/>
</dbReference>
<dbReference type="Pfam" id="PF01396">
    <property type="entry name" value="Zn_ribbon_Top1"/>
    <property type="match status" value="3"/>
</dbReference>
<feature type="domain" description="DNA topoisomerase type IA zn finger" evidence="1">
    <location>
        <begin position="61"/>
        <end position="94"/>
    </location>
</feature>
<dbReference type="PANTHER" id="PTHR42785">
    <property type="entry name" value="DNA TOPOISOMERASE, TYPE IA, CORE"/>
    <property type="match status" value="1"/>
</dbReference>
<dbReference type="GO" id="GO:0006265">
    <property type="term" value="P:DNA topological change"/>
    <property type="evidence" value="ECO:0007669"/>
    <property type="project" value="InterPro"/>
</dbReference>
<keyword evidence="3" id="KW-1185">Reference proteome</keyword>
<dbReference type="OrthoDB" id="6412825at2"/>
<evidence type="ECO:0000313" key="2">
    <source>
        <dbReference type="EMBL" id="SUB34376.1"/>
    </source>
</evidence>
<name>A0A379B769_9PAST</name>
<dbReference type="EC" id="5.99.1.2" evidence="2"/>
<dbReference type="PANTHER" id="PTHR42785:SF1">
    <property type="entry name" value="DNA TOPOISOMERASE"/>
    <property type="match status" value="1"/>
</dbReference>
<evidence type="ECO:0000259" key="1">
    <source>
        <dbReference type="Pfam" id="PF01396"/>
    </source>
</evidence>
<dbReference type="AlphaFoldDB" id="A0A379B769"/>
<dbReference type="SUPFAM" id="SSF57783">
    <property type="entry name" value="Zinc beta-ribbon"/>
    <property type="match status" value="3"/>
</dbReference>
<keyword evidence="2" id="KW-0413">Isomerase</keyword>
<gene>
    <name evidence="2" type="primary">topA_2</name>
    <name evidence="2" type="ORF">NCTC10699_02037</name>
</gene>
<dbReference type="Gene3D" id="3.30.65.10">
    <property type="entry name" value="Bacterial Topoisomerase I, domain 1"/>
    <property type="match status" value="3"/>
</dbReference>
<proteinExistence type="predicted"/>
<dbReference type="Proteomes" id="UP000254280">
    <property type="component" value="Unassembled WGS sequence"/>
</dbReference>
<feature type="domain" description="DNA topoisomerase type IA zn finger" evidence="1">
    <location>
        <begin position="13"/>
        <end position="49"/>
    </location>
</feature>
<reference evidence="2 3" key="1">
    <citation type="submission" date="2018-06" db="EMBL/GenBank/DDBJ databases">
        <authorList>
            <consortium name="Pathogen Informatics"/>
            <person name="Doyle S."/>
        </authorList>
    </citation>
    <scope>NUCLEOTIDE SEQUENCE [LARGE SCALE GENOMIC DNA]</scope>
    <source>
        <strain evidence="2 3">NCTC10699</strain>
    </source>
</reference>
<dbReference type="GO" id="GO:0003917">
    <property type="term" value="F:DNA topoisomerase type I (single strand cut, ATP-independent) activity"/>
    <property type="evidence" value="ECO:0007669"/>
    <property type="project" value="InterPro"/>
</dbReference>